<dbReference type="Pfam" id="PF08442">
    <property type="entry name" value="ATP-grasp_2"/>
    <property type="match status" value="1"/>
</dbReference>
<keyword evidence="2 6" id="KW-0436">Ligase</keyword>
<evidence type="ECO:0000313" key="10">
    <source>
        <dbReference type="Proteomes" id="UP000831189"/>
    </source>
</evidence>
<keyword evidence="5 6" id="KW-0460">Magnesium</keyword>
<evidence type="ECO:0000256" key="4">
    <source>
        <dbReference type="ARBA" id="ARBA00022741"/>
    </source>
</evidence>
<gene>
    <name evidence="6 9" type="primary">sucC</name>
    <name evidence="9" type="ORF">M0M42_11545</name>
</gene>
<dbReference type="InterPro" id="IPR011761">
    <property type="entry name" value="ATP-grasp"/>
</dbReference>
<protein>
    <recommendedName>
        <fullName evidence="6">Succinate--CoA ligase [ADP-forming] subunit beta</fullName>
        <ecNumber evidence="6">6.2.1.5</ecNumber>
    </recommendedName>
    <alternativeName>
        <fullName evidence="6">Succinyl-CoA synthetase subunit beta</fullName>
        <shortName evidence="6">SCS-beta</shortName>
    </alternativeName>
</protein>
<evidence type="ECO:0000256" key="1">
    <source>
        <dbReference type="ARBA" id="ARBA00022532"/>
    </source>
</evidence>
<dbReference type="PIRSF" id="PIRSF001554">
    <property type="entry name" value="SucCS_beta"/>
    <property type="match status" value="1"/>
</dbReference>
<evidence type="ECO:0000256" key="6">
    <source>
        <dbReference type="HAMAP-Rule" id="MF_00558"/>
    </source>
</evidence>
<comment type="subunit">
    <text evidence="6">Heterotetramer of two alpha and two beta subunits.</text>
</comment>
<evidence type="ECO:0000259" key="8">
    <source>
        <dbReference type="PROSITE" id="PS50975"/>
    </source>
</evidence>
<name>A0ABY4KK68_9PSED</name>
<dbReference type="GO" id="GO:0004775">
    <property type="term" value="F:succinate-CoA ligase (ADP-forming) activity"/>
    <property type="evidence" value="ECO:0007669"/>
    <property type="project" value="UniProtKB-EC"/>
</dbReference>
<reference evidence="9 10" key="1">
    <citation type="submission" date="2022-04" db="EMBL/GenBank/DDBJ databases">
        <title>Pseudomonas knackmussii B09-2.</title>
        <authorList>
            <person name="Deng Y."/>
        </authorList>
    </citation>
    <scope>NUCLEOTIDE SEQUENCE [LARGE SCALE GENOMIC DNA]</scope>
    <source>
        <strain evidence="9 10">B09-2</strain>
    </source>
</reference>
<dbReference type="SUPFAM" id="SSF56059">
    <property type="entry name" value="Glutathione synthetase ATP-binding domain-like"/>
    <property type="match status" value="1"/>
</dbReference>
<keyword evidence="3 6" id="KW-0479">Metal-binding</keyword>
<dbReference type="InterPro" id="IPR016102">
    <property type="entry name" value="Succinyl-CoA_synth-like"/>
</dbReference>
<dbReference type="InterPro" id="IPR005811">
    <property type="entry name" value="SUCC_ACL_C"/>
</dbReference>
<dbReference type="PANTHER" id="PTHR11815">
    <property type="entry name" value="SUCCINYL-COA SYNTHETASE BETA CHAIN"/>
    <property type="match status" value="1"/>
</dbReference>
<dbReference type="Gene3D" id="3.30.470.20">
    <property type="entry name" value="ATP-grasp fold, B domain"/>
    <property type="match status" value="1"/>
</dbReference>
<feature type="binding site" evidence="6">
    <location>
        <position position="107"/>
    </location>
    <ligand>
        <name>ATP</name>
        <dbReference type="ChEBI" id="CHEBI:30616"/>
    </ligand>
</feature>
<evidence type="ECO:0000256" key="3">
    <source>
        <dbReference type="ARBA" id="ARBA00022723"/>
    </source>
</evidence>
<keyword evidence="1 6" id="KW-0816">Tricarboxylic acid cycle</keyword>
<comment type="catalytic activity">
    <reaction evidence="6">
        <text>GTP + succinate + CoA = succinyl-CoA + GDP + phosphate</text>
        <dbReference type="Rhea" id="RHEA:22120"/>
        <dbReference type="ChEBI" id="CHEBI:30031"/>
        <dbReference type="ChEBI" id="CHEBI:37565"/>
        <dbReference type="ChEBI" id="CHEBI:43474"/>
        <dbReference type="ChEBI" id="CHEBI:57287"/>
        <dbReference type="ChEBI" id="CHEBI:57292"/>
        <dbReference type="ChEBI" id="CHEBI:58189"/>
    </reaction>
</comment>
<dbReference type="EC" id="6.2.1.5" evidence="6"/>
<evidence type="ECO:0000256" key="7">
    <source>
        <dbReference type="PROSITE-ProRule" id="PRU00409"/>
    </source>
</evidence>
<evidence type="ECO:0000256" key="5">
    <source>
        <dbReference type="ARBA" id="ARBA00022842"/>
    </source>
</evidence>
<dbReference type="Proteomes" id="UP000831189">
    <property type="component" value="Chromosome"/>
</dbReference>
<evidence type="ECO:0000256" key="2">
    <source>
        <dbReference type="ARBA" id="ARBA00022598"/>
    </source>
</evidence>
<comment type="catalytic activity">
    <reaction evidence="6">
        <text>succinate + ATP + CoA = succinyl-CoA + ADP + phosphate</text>
        <dbReference type="Rhea" id="RHEA:17661"/>
        <dbReference type="ChEBI" id="CHEBI:30031"/>
        <dbReference type="ChEBI" id="CHEBI:30616"/>
        <dbReference type="ChEBI" id="CHEBI:43474"/>
        <dbReference type="ChEBI" id="CHEBI:57287"/>
        <dbReference type="ChEBI" id="CHEBI:57292"/>
        <dbReference type="ChEBI" id="CHEBI:456216"/>
        <dbReference type="EC" id="6.2.1.5"/>
    </reaction>
</comment>
<keyword evidence="6 7" id="KW-0067">ATP-binding</keyword>
<dbReference type="InterPro" id="IPR013815">
    <property type="entry name" value="ATP_grasp_subdomain_1"/>
</dbReference>
<dbReference type="InterPro" id="IPR013650">
    <property type="entry name" value="ATP-grasp_succ-CoA_synth-type"/>
</dbReference>
<dbReference type="EMBL" id="CP096208">
    <property type="protein sequence ID" value="UPQ81079.1"/>
    <property type="molecule type" value="Genomic_DNA"/>
</dbReference>
<dbReference type="PANTHER" id="PTHR11815:SF10">
    <property type="entry name" value="SUCCINATE--COA LIGASE [GDP-FORMING] SUBUNIT BETA, MITOCHONDRIAL"/>
    <property type="match status" value="1"/>
</dbReference>
<feature type="binding site" evidence="6">
    <location>
        <begin position="53"/>
        <end position="55"/>
    </location>
    <ligand>
        <name>ATP</name>
        <dbReference type="ChEBI" id="CHEBI:30616"/>
    </ligand>
</feature>
<feature type="binding site" evidence="6">
    <location>
        <position position="46"/>
    </location>
    <ligand>
        <name>ATP</name>
        <dbReference type="ChEBI" id="CHEBI:30616"/>
    </ligand>
</feature>
<dbReference type="Gene3D" id="3.30.1490.20">
    <property type="entry name" value="ATP-grasp fold, A domain"/>
    <property type="match status" value="1"/>
</dbReference>
<dbReference type="PROSITE" id="PS01217">
    <property type="entry name" value="SUCCINYL_COA_LIG_3"/>
    <property type="match status" value="1"/>
</dbReference>
<feature type="binding site" evidence="6">
    <location>
        <position position="102"/>
    </location>
    <ligand>
        <name>ATP</name>
        <dbReference type="ChEBI" id="CHEBI:30616"/>
    </ligand>
</feature>
<keyword evidence="4 6" id="KW-0547">Nucleotide-binding</keyword>
<dbReference type="SUPFAM" id="SSF52210">
    <property type="entry name" value="Succinyl-CoA synthetase domains"/>
    <property type="match status" value="1"/>
</dbReference>
<dbReference type="NCBIfam" id="NF001913">
    <property type="entry name" value="PRK00696.1"/>
    <property type="match status" value="1"/>
</dbReference>
<feature type="domain" description="ATP-grasp" evidence="8">
    <location>
        <begin position="9"/>
        <end position="229"/>
    </location>
</feature>
<dbReference type="InterPro" id="IPR017866">
    <property type="entry name" value="Succ-CoA_synthase_bsu_CS"/>
</dbReference>
<dbReference type="Pfam" id="PF00549">
    <property type="entry name" value="Ligase_CoA"/>
    <property type="match status" value="1"/>
</dbReference>
<comment type="similarity">
    <text evidence="6">Belongs to the succinate/malate CoA ligase beta subunit family.</text>
</comment>
<feature type="binding site" evidence="6">
    <location>
        <position position="264"/>
    </location>
    <ligand>
        <name>substrate</name>
        <note>ligand shared with subunit alpha</note>
    </ligand>
</feature>
<proteinExistence type="inferred from homology"/>
<dbReference type="NCBIfam" id="TIGR01016">
    <property type="entry name" value="sucCoAbeta"/>
    <property type="match status" value="1"/>
</dbReference>
<dbReference type="Gene3D" id="3.40.50.261">
    <property type="entry name" value="Succinyl-CoA synthetase domains"/>
    <property type="match status" value="1"/>
</dbReference>
<sequence length="388" mass="41585">MNLHEYQGKQLFAEYGLPVSKGYAVDSPKEAAEACDRIGGTEWVVKAQVHAGGRGKAGGVKLVRSKDEARAFAEQWLDKRLVTYQTDANGQPVSRILVEACTDIEKELYLGAVVDRATRRVVFMASTEGGVDIEKVAHDTPEKILKATIDPLVGAQPFQGRELAFKLGLKGDQVKQFVHIFVGLGKLFVDYDLALLEVNPLVIKKDGNLHCLDAKLNIDSNAIYRQPKLRGMQDPSQDDPREAHAAKWELNYVALDGNIGCMVNGAGLAMGTMDIVNLHGGKPANFLDVGGGATEERVTEAFKIILSDENVAAVLVNIFGGIVRCDMIAEGIIGAVKEVGVKVPVVVRLEGNNAELGAKMLGESGLNIIGATSLTDAAIQVVKAAEGK</sequence>
<feature type="binding site" evidence="6">
    <location>
        <begin position="321"/>
        <end position="323"/>
    </location>
    <ligand>
        <name>substrate</name>
        <note>ligand shared with subunit alpha</note>
    </ligand>
</feature>
<comment type="function">
    <text evidence="6">Succinyl-CoA synthetase functions in the citric acid cycle (TCA), coupling the hydrolysis of succinyl-CoA to the synthesis of either ATP or GTP and thus represents the only step of substrate-level phosphorylation in the TCA. The beta subunit provides nucleotide specificity of the enzyme and binds the substrate succinate, while the binding sites for coenzyme A and phosphate are found in the alpha subunit.</text>
</comment>
<evidence type="ECO:0000313" key="9">
    <source>
        <dbReference type="EMBL" id="UPQ81079.1"/>
    </source>
</evidence>
<keyword evidence="10" id="KW-1185">Reference proteome</keyword>
<feature type="binding site" evidence="6">
    <location>
        <position position="199"/>
    </location>
    <ligand>
        <name>Mg(2+)</name>
        <dbReference type="ChEBI" id="CHEBI:18420"/>
    </ligand>
</feature>
<feature type="binding site" evidence="6">
    <location>
        <position position="213"/>
    </location>
    <ligand>
        <name>Mg(2+)</name>
        <dbReference type="ChEBI" id="CHEBI:18420"/>
    </ligand>
</feature>
<dbReference type="PROSITE" id="PS50975">
    <property type="entry name" value="ATP_GRASP"/>
    <property type="match status" value="1"/>
</dbReference>
<accession>A0ABY4KK68</accession>
<dbReference type="HAMAP" id="MF_00558">
    <property type="entry name" value="Succ_CoA_beta"/>
    <property type="match status" value="1"/>
</dbReference>
<organism evidence="9 10">
    <name type="scientific">Pseudomonas knackmussii</name>
    <dbReference type="NCBI Taxonomy" id="65741"/>
    <lineage>
        <taxon>Bacteria</taxon>
        <taxon>Pseudomonadati</taxon>
        <taxon>Pseudomonadota</taxon>
        <taxon>Gammaproteobacteria</taxon>
        <taxon>Pseudomonadales</taxon>
        <taxon>Pseudomonadaceae</taxon>
        <taxon>Pseudomonas</taxon>
    </lineage>
</organism>
<comment type="pathway">
    <text evidence="6">Carbohydrate metabolism; tricarboxylic acid cycle; succinate from succinyl-CoA (ligase route): step 1/1.</text>
</comment>
<feature type="binding site" evidence="6">
    <location>
        <position position="99"/>
    </location>
    <ligand>
        <name>ATP</name>
        <dbReference type="ChEBI" id="CHEBI:30616"/>
    </ligand>
</feature>
<comment type="cofactor">
    <cofactor evidence="6">
        <name>Mg(2+)</name>
        <dbReference type="ChEBI" id="CHEBI:18420"/>
    </cofactor>
    <text evidence="6">Binds 1 Mg(2+) ion per subunit.</text>
</comment>
<dbReference type="InterPro" id="IPR005809">
    <property type="entry name" value="Succ_CoA_ligase-like_bsu"/>
</dbReference>